<organism evidence="1 2">
    <name type="scientific">Exidia glandulosa HHB12029</name>
    <dbReference type="NCBI Taxonomy" id="1314781"/>
    <lineage>
        <taxon>Eukaryota</taxon>
        <taxon>Fungi</taxon>
        <taxon>Dikarya</taxon>
        <taxon>Basidiomycota</taxon>
        <taxon>Agaricomycotina</taxon>
        <taxon>Agaricomycetes</taxon>
        <taxon>Auriculariales</taxon>
        <taxon>Exidiaceae</taxon>
        <taxon>Exidia</taxon>
    </lineage>
</organism>
<proteinExistence type="predicted"/>
<dbReference type="Proteomes" id="UP000077266">
    <property type="component" value="Unassembled WGS sequence"/>
</dbReference>
<dbReference type="AlphaFoldDB" id="A0A165AUZ9"/>
<dbReference type="EMBL" id="KV426619">
    <property type="protein sequence ID" value="KZV79433.1"/>
    <property type="molecule type" value="Genomic_DNA"/>
</dbReference>
<dbReference type="InParanoid" id="A0A165AUZ9"/>
<keyword evidence="2" id="KW-1185">Reference proteome</keyword>
<reference evidence="1 2" key="1">
    <citation type="journal article" date="2016" name="Mol. Biol. Evol.">
        <title>Comparative Genomics of Early-Diverging Mushroom-Forming Fungi Provides Insights into the Origins of Lignocellulose Decay Capabilities.</title>
        <authorList>
            <person name="Nagy L.G."/>
            <person name="Riley R."/>
            <person name="Tritt A."/>
            <person name="Adam C."/>
            <person name="Daum C."/>
            <person name="Floudas D."/>
            <person name="Sun H."/>
            <person name="Yadav J.S."/>
            <person name="Pangilinan J."/>
            <person name="Larsson K.H."/>
            <person name="Matsuura K."/>
            <person name="Barry K."/>
            <person name="Labutti K."/>
            <person name="Kuo R."/>
            <person name="Ohm R.A."/>
            <person name="Bhattacharya S.S."/>
            <person name="Shirouzu T."/>
            <person name="Yoshinaga Y."/>
            <person name="Martin F.M."/>
            <person name="Grigoriev I.V."/>
            <person name="Hibbett D.S."/>
        </authorList>
    </citation>
    <scope>NUCLEOTIDE SEQUENCE [LARGE SCALE GENOMIC DNA]</scope>
    <source>
        <strain evidence="1 2">HHB12029</strain>
    </source>
</reference>
<gene>
    <name evidence="1" type="ORF">EXIGLDRAFT_846546</name>
</gene>
<accession>A0A165AUZ9</accession>
<protein>
    <submittedName>
        <fullName evidence="1">Uncharacterized protein</fullName>
    </submittedName>
</protein>
<sequence length="153" mass="16484">MMVGTELDGMNDNDWSRYCRWPTFSESTRDLTDDPAYASLIGFSYQDVVDLGHAVIGDGPGFGREVLGRCDPTILAGDLGRAVFSASAVVSILSARLNGALPTVQNPHASVPYVLPPLPSVDEPLVLSFGFPSLHPSAFNTIPEWQPSYDLSL</sequence>
<evidence type="ECO:0000313" key="1">
    <source>
        <dbReference type="EMBL" id="KZV79433.1"/>
    </source>
</evidence>
<evidence type="ECO:0000313" key="2">
    <source>
        <dbReference type="Proteomes" id="UP000077266"/>
    </source>
</evidence>
<name>A0A165AUZ9_EXIGL</name>